<accession>Q47GT6</accession>
<name>Q47GT6_DECAR</name>
<feature type="signal peptide" evidence="2">
    <location>
        <begin position="1"/>
        <end position="19"/>
    </location>
</feature>
<dbReference type="PANTHER" id="PTHR30373:SF2">
    <property type="entry name" value="UPF0603 PROTEIN YGCG"/>
    <property type="match status" value="1"/>
</dbReference>
<dbReference type="InterPro" id="IPR007621">
    <property type="entry name" value="TPM_dom"/>
</dbReference>
<dbReference type="PANTHER" id="PTHR30373">
    <property type="entry name" value="UPF0603 PROTEIN YGCG"/>
    <property type="match status" value="1"/>
</dbReference>
<dbReference type="eggNOG" id="COG1512">
    <property type="taxonomic scope" value="Bacteria"/>
</dbReference>
<dbReference type="AlphaFoldDB" id="Q47GT6"/>
<dbReference type="OrthoDB" id="9810918at2"/>
<protein>
    <recommendedName>
        <fullName evidence="3">TPM domain-containing protein</fullName>
    </recommendedName>
</protein>
<sequence>MLHWLAALWLALLPLSGWSANEVALPVLTERVTDLTDTLSAEDKAGLTASLAALEKDKGAQIAIVLLPTTQPETIEQFGIRLAEAWKIGRKGVDDGVIVIVAKNDRRMRIEVGYGLEGAIPDAIAKRIVAEQMAPRFREGDFAGGLRATVATLDKVIRGEPLPVPVVQTAPSGADPGDSLTFLLIVFFMAGVIRSMFGLLGSLAVSGVAGWLAWTLFASLGLAGGAALLAFVLSFIRLGRSGWSSGGGGGFPGGFGGGSSGGGGFSGGGGGFGGGGASGNW</sequence>
<keyword evidence="1" id="KW-1133">Transmembrane helix</keyword>
<keyword evidence="2" id="KW-0732">Signal</keyword>
<evidence type="ECO:0000259" key="3">
    <source>
        <dbReference type="Pfam" id="PF04536"/>
    </source>
</evidence>
<feature type="transmembrane region" description="Helical" evidence="1">
    <location>
        <begin position="180"/>
        <end position="200"/>
    </location>
</feature>
<keyword evidence="1" id="KW-0472">Membrane</keyword>
<organism evidence="4">
    <name type="scientific">Dechloromonas aromatica (strain RCB)</name>
    <dbReference type="NCBI Taxonomy" id="159087"/>
    <lineage>
        <taxon>Bacteria</taxon>
        <taxon>Pseudomonadati</taxon>
        <taxon>Pseudomonadota</taxon>
        <taxon>Betaproteobacteria</taxon>
        <taxon>Rhodocyclales</taxon>
        <taxon>Azonexaceae</taxon>
        <taxon>Dechloromonas</taxon>
    </lineage>
</organism>
<dbReference type="KEGG" id="dar:Daro_1189"/>
<dbReference type="STRING" id="159087.Daro_1189"/>
<dbReference type="EMBL" id="CP000089">
    <property type="protein sequence ID" value="AAZ45945.1"/>
    <property type="molecule type" value="Genomic_DNA"/>
</dbReference>
<feature type="chain" id="PRO_5004233555" description="TPM domain-containing protein" evidence="2">
    <location>
        <begin position="20"/>
        <end position="281"/>
    </location>
</feature>
<keyword evidence="1" id="KW-0812">Transmembrane</keyword>
<feature type="domain" description="TPM" evidence="3">
    <location>
        <begin position="32"/>
        <end position="155"/>
    </location>
</feature>
<reference evidence="4" key="1">
    <citation type="submission" date="2005-08" db="EMBL/GenBank/DDBJ databases">
        <title>Complete sequence of Dechloromonas aromatica RCB.</title>
        <authorList>
            <person name="Salinero K.K."/>
            <person name="Copeland A."/>
            <person name="Lucas S."/>
            <person name="Lapidus A."/>
            <person name="Barry K."/>
            <person name="Detter J.C."/>
            <person name="Glavina T."/>
            <person name="Hammon N."/>
            <person name="Israni S."/>
            <person name="Pitluck S."/>
            <person name="Di Bartolo G."/>
            <person name="Trong S."/>
            <person name="Schmutz J."/>
            <person name="Larimer F."/>
            <person name="Land M."/>
            <person name="Ivanova N."/>
            <person name="Richardson P."/>
        </authorList>
    </citation>
    <scope>NUCLEOTIDE SEQUENCE</scope>
    <source>
        <strain evidence="4">RCB</strain>
    </source>
</reference>
<evidence type="ECO:0000256" key="2">
    <source>
        <dbReference type="SAM" id="SignalP"/>
    </source>
</evidence>
<evidence type="ECO:0000313" key="4">
    <source>
        <dbReference type="EMBL" id="AAZ45945.1"/>
    </source>
</evidence>
<dbReference type="Gene3D" id="3.10.310.50">
    <property type="match status" value="1"/>
</dbReference>
<proteinExistence type="predicted"/>
<evidence type="ECO:0000256" key="1">
    <source>
        <dbReference type="SAM" id="Phobius"/>
    </source>
</evidence>
<dbReference type="Pfam" id="PF04536">
    <property type="entry name" value="TPM_phosphatase"/>
    <property type="match status" value="1"/>
</dbReference>
<dbReference type="HOGENOM" id="CLU_035211_0_1_4"/>
<gene>
    <name evidence="4" type="ordered locus">Daro_1189</name>
</gene>
<feature type="transmembrane region" description="Helical" evidence="1">
    <location>
        <begin position="212"/>
        <end position="236"/>
    </location>
</feature>